<name>A0A4Y7U638_9FLAO</name>
<evidence type="ECO:0000313" key="1">
    <source>
        <dbReference type="EMBL" id="TEB41259.1"/>
    </source>
</evidence>
<feature type="non-terminal residue" evidence="1">
    <location>
        <position position="141"/>
    </location>
</feature>
<dbReference type="EMBL" id="QWDN01000399">
    <property type="protein sequence ID" value="TEB41259.1"/>
    <property type="molecule type" value="Genomic_DNA"/>
</dbReference>
<evidence type="ECO:0000313" key="2">
    <source>
        <dbReference type="Proteomes" id="UP000298340"/>
    </source>
</evidence>
<protein>
    <submittedName>
        <fullName evidence="1">Glycoside hydrolase family 28 protein</fullName>
    </submittedName>
</protein>
<accession>A0A4Y7U638</accession>
<dbReference type="Gene3D" id="2.160.20.10">
    <property type="entry name" value="Single-stranded right-handed beta-helix, Pectin lyase-like"/>
    <property type="match status" value="1"/>
</dbReference>
<dbReference type="Proteomes" id="UP000298340">
    <property type="component" value="Unassembled WGS sequence"/>
</dbReference>
<reference evidence="1 2" key="1">
    <citation type="journal article" date="2018" name="Syst. Appl. Microbiol.">
        <title>Flavobacterium circumlabens sp. nov. and Flavobacterium cupreum sp. nov., two psychrotrophic species isolated from Antarctic environmental samples.</title>
        <authorList>
            <person name="Kralova S."/>
            <person name="Busse H.J."/>
            <person name="Svec P."/>
            <person name="Maslanova I."/>
            <person name="Stankova E."/>
            <person name="Bartak M."/>
            <person name="Sedlacek I."/>
        </authorList>
    </citation>
    <scope>NUCLEOTIDE SEQUENCE [LARGE SCALE GENOMIC DNA]</scope>
    <source>
        <strain evidence="1 2">CCM 8828</strain>
    </source>
</reference>
<sequence length="141" mass="15495">FYDKDTKEEPVTEKTPIFRNIHMSNMTGSNVNKAASILGIKEMPIQNITFSNINMDAKEGFTVNTATDLEFHDVKINASVGSSFKISDSKNLILDNAGSSTPIKGIPVIKLDNVSNMMINNNFPFNATDIFMEADGKETKG</sequence>
<dbReference type="InterPro" id="IPR011050">
    <property type="entry name" value="Pectin_lyase_fold/virulence"/>
</dbReference>
<comment type="caution">
    <text evidence="1">The sequence shown here is derived from an EMBL/GenBank/DDBJ whole genome shotgun (WGS) entry which is preliminary data.</text>
</comment>
<feature type="non-terminal residue" evidence="1">
    <location>
        <position position="1"/>
    </location>
</feature>
<dbReference type="AlphaFoldDB" id="A0A4Y7U638"/>
<organism evidence="1 2">
    <name type="scientific">Flavobacterium circumlabens</name>
    <dbReference type="NCBI Taxonomy" id="2133765"/>
    <lineage>
        <taxon>Bacteria</taxon>
        <taxon>Pseudomonadati</taxon>
        <taxon>Bacteroidota</taxon>
        <taxon>Flavobacteriia</taxon>
        <taxon>Flavobacteriales</taxon>
        <taxon>Flavobacteriaceae</taxon>
        <taxon>Flavobacterium</taxon>
    </lineage>
</organism>
<dbReference type="SUPFAM" id="SSF51126">
    <property type="entry name" value="Pectin lyase-like"/>
    <property type="match status" value="1"/>
</dbReference>
<gene>
    <name evidence="1" type="ORF">D0809_26440</name>
</gene>
<proteinExistence type="predicted"/>
<dbReference type="InterPro" id="IPR012334">
    <property type="entry name" value="Pectin_lyas_fold"/>
</dbReference>
<keyword evidence="1" id="KW-0378">Hydrolase</keyword>
<dbReference type="GO" id="GO:0016787">
    <property type="term" value="F:hydrolase activity"/>
    <property type="evidence" value="ECO:0007669"/>
    <property type="project" value="UniProtKB-KW"/>
</dbReference>